<dbReference type="Gene3D" id="3.40.1090.10">
    <property type="entry name" value="Cytosolic phospholipase A2 catalytic domain"/>
    <property type="match status" value="1"/>
</dbReference>
<dbReference type="Pfam" id="PF11815">
    <property type="entry name" value="DUF3336"/>
    <property type="match status" value="1"/>
</dbReference>
<dbReference type="InterPro" id="IPR050301">
    <property type="entry name" value="NTE"/>
</dbReference>
<dbReference type="Pfam" id="PF01734">
    <property type="entry name" value="Patatin"/>
    <property type="match status" value="1"/>
</dbReference>
<reference evidence="7 8" key="1">
    <citation type="submission" date="2021-02" db="EMBL/GenBank/DDBJ databases">
        <title>Variation within the Batrachochytrium salamandrivorans European outbreak.</title>
        <authorList>
            <person name="Kelly M."/>
            <person name="Pasmans F."/>
            <person name="Shea T.P."/>
            <person name="Munoz J.F."/>
            <person name="Carranza S."/>
            <person name="Cuomo C.A."/>
            <person name="Martel A."/>
        </authorList>
    </citation>
    <scope>NUCLEOTIDE SEQUENCE [LARGE SCALE GENOMIC DNA]</scope>
    <source>
        <strain evidence="7 8">AMFP18/2</strain>
    </source>
</reference>
<evidence type="ECO:0000256" key="3">
    <source>
        <dbReference type="ARBA" id="ARBA00023098"/>
    </source>
</evidence>
<keyword evidence="1 4" id="KW-0378">Hydrolase</keyword>
<feature type="active site" description="Proton acceptor" evidence="4">
    <location>
        <position position="353"/>
    </location>
</feature>
<keyword evidence="5" id="KW-0812">Transmembrane</keyword>
<dbReference type="PANTHER" id="PTHR14226:SF44">
    <property type="entry name" value="TRIACYLGLYCEROL LIPASE 3"/>
    <property type="match status" value="1"/>
</dbReference>
<feature type="transmembrane region" description="Helical" evidence="5">
    <location>
        <begin position="7"/>
        <end position="33"/>
    </location>
</feature>
<dbReference type="InterPro" id="IPR021771">
    <property type="entry name" value="Triacylglycerol_lipase_N"/>
</dbReference>
<evidence type="ECO:0000256" key="1">
    <source>
        <dbReference type="ARBA" id="ARBA00022801"/>
    </source>
</evidence>
<evidence type="ECO:0000256" key="5">
    <source>
        <dbReference type="SAM" id="Phobius"/>
    </source>
</evidence>
<comment type="caution">
    <text evidence="7">The sequence shown here is derived from an EMBL/GenBank/DDBJ whole genome shotgun (WGS) entry which is preliminary data.</text>
</comment>
<evidence type="ECO:0000259" key="6">
    <source>
        <dbReference type="PROSITE" id="PS51635"/>
    </source>
</evidence>
<proteinExistence type="predicted"/>
<keyword evidence="5" id="KW-1133">Transmembrane helix</keyword>
<evidence type="ECO:0000313" key="7">
    <source>
        <dbReference type="EMBL" id="KAH6589614.1"/>
    </source>
</evidence>
<dbReference type="InterPro" id="IPR002641">
    <property type="entry name" value="PNPLA_dom"/>
</dbReference>
<feature type="domain" description="PNPLA" evidence="6">
    <location>
        <begin position="186"/>
        <end position="371"/>
    </location>
</feature>
<evidence type="ECO:0000313" key="8">
    <source>
        <dbReference type="Proteomes" id="UP001648503"/>
    </source>
</evidence>
<keyword evidence="2 4" id="KW-0442">Lipid degradation</keyword>
<dbReference type="Proteomes" id="UP001648503">
    <property type="component" value="Unassembled WGS sequence"/>
</dbReference>
<dbReference type="EMBL" id="JAFCIX010000444">
    <property type="protein sequence ID" value="KAH6589614.1"/>
    <property type="molecule type" value="Genomic_DNA"/>
</dbReference>
<gene>
    <name evidence="7" type="ORF">BASA50_009926</name>
</gene>
<keyword evidence="8" id="KW-1185">Reference proteome</keyword>
<dbReference type="PROSITE" id="PS51635">
    <property type="entry name" value="PNPLA"/>
    <property type="match status" value="1"/>
</dbReference>
<dbReference type="SUPFAM" id="SSF52151">
    <property type="entry name" value="FabD/lysophospholipase-like"/>
    <property type="match status" value="1"/>
</dbReference>
<feature type="short sequence motif" description="GXSXG" evidence="4">
    <location>
        <begin position="217"/>
        <end position="221"/>
    </location>
</feature>
<organism evidence="7 8">
    <name type="scientific">Batrachochytrium salamandrivorans</name>
    <dbReference type="NCBI Taxonomy" id="1357716"/>
    <lineage>
        <taxon>Eukaryota</taxon>
        <taxon>Fungi</taxon>
        <taxon>Fungi incertae sedis</taxon>
        <taxon>Chytridiomycota</taxon>
        <taxon>Chytridiomycota incertae sedis</taxon>
        <taxon>Chytridiomycetes</taxon>
        <taxon>Rhizophydiales</taxon>
        <taxon>Rhizophydiales incertae sedis</taxon>
        <taxon>Batrachochytrium</taxon>
    </lineage>
</organism>
<keyword evidence="3 4" id="KW-0443">Lipid metabolism</keyword>
<keyword evidence="5" id="KW-0472">Membrane</keyword>
<sequence>MRFDRAVVKYVASALDLGLTAITAFATMIYQLWILASFYFHSPHPGEDLERRLAAATSYDEWRCIALELDILNGNQAWKATQDTSLYDHKLIYTRLQSLRQNCASGDLETLIILLRSGLLRNLGGISDVRLYKHSLTGTKILIEDYLKEVVTQFDTIYNSGFSVLNGAQKALMFNDTQQSFGCTALLLQGGVTFGMYHIGVVKSLFERGLLPRIISGTSVGALIAALVCIHTDVELPGIFSPGGINLEPFSRKDSKGAISRKISRILKHGYLLDVSVIEQCVKENLGDYTFKEAYLRTGRILNIPVAAYRKGEIPQLLNYLTAPKVLIRSAACAAVGLVGLYQTRDLLAKSKDGSIFTWCPSATNGAHVANPIVENPEKRLAELFNVNHFIVSQASPYISPFIMASSRSFFRKIEGLFFSELRYRLGQLGEIRLVPQFILSLFGHKLQGHVTIAPELTSMDFYTLFNSPTYTTLSYWILKGEKSTWPSMSLISNRLMIEIALDKATSKAVVDSQGQGSVNDISIRRDSTRRRNKSIS</sequence>
<dbReference type="PANTHER" id="PTHR14226">
    <property type="entry name" value="NEUROPATHY TARGET ESTERASE/SWISS CHEESE D.MELANOGASTER"/>
    <property type="match status" value="1"/>
</dbReference>
<accession>A0ABQ8F2W5</accession>
<feature type="active site" description="Nucleophile" evidence="4">
    <location>
        <position position="219"/>
    </location>
</feature>
<evidence type="ECO:0000256" key="2">
    <source>
        <dbReference type="ARBA" id="ARBA00022963"/>
    </source>
</evidence>
<name>A0ABQ8F2W5_9FUNG</name>
<evidence type="ECO:0000256" key="4">
    <source>
        <dbReference type="PROSITE-ProRule" id="PRU01161"/>
    </source>
</evidence>
<comment type="caution">
    <text evidence="4">Lacks conserved residue(s) required for the propagation of feature annotation.</text>
</comment>
<dbReference type="CDD" id="cd07229">
    <property type="entry name" value="Pat_TGL3_like"/>
    <property type="match status" value="1"/>
</dbReference>
<dbReference type="InterPro" id="IPR016035">
    <property type="entry name" value="Acyl_Trfase/lysoPLipase"/>
</dbReference>
<protein>
    <recommendedName>
        <fullName evidence="6">PNPLA domain-containing protein</fullName>
    </recommendedName>
</protein>